<sequence length="116" mass="13206">MKQNAEFRREKASKKPVELDNSDIFYLSMSKADKKLPEIHQARIKMELCRLVTEAQIKNAQSRTNSTPENNLTELASTRSTPVQSSSYSPSFSTLLSTHDYNEFLPECSSAAMWRS</sequence>
<evidence type="ECO:0000256" key="1">
    <source>
        <dbReference type="SAM" id="MobiDB-lite"/>
    </source>
</evidence>
<dbReference type="EMBL" id="OV121137">
    <property type="protein sequence ID" value="CAH0558953.1"/>
    <property type="molecule type" value="Genomic_DNA"/>
</dbReference>
<name>A0A9P0BAM5_BRAAE</name>
<dbReference type="OrthoDB" id="6784293at2759"/>
<proteinExistence type="predicted"/>
<evidence type="ECO:0000313" key="3">
    <source>
        <dbReference type="Proteomes" id="UP001154078"/>
    </source>
</evidence>
<dbReference type="AlphaFoldDB" id="A0A9P0BAM5"/>
<evidence type="ECO:0008006" key="4">
    <source>
        <dbReference type="Google" id="ProtNLM"/>
    </source>
</evidence>
<feature type="compositionally biased region" description="Polar residues" evidence="1">
    <location>
        <begin position="60"/>
        <end position="76"/>
    </location>
</feature>
<accession>A0A9P0BAM5</accession>
<keyword evidence="3" id="KW-1185">Reference proteome</keyword>
<evidence type="ECO:0000313" key="2">
    <source>
        <dbReference type="EMBL" id="CAH0558953.1"/>
    </source>
</evidence>
<protein>
    <recommendedName>
        <fullName evidence="4">BESS domain-containing protein</fullName>
    </recommendedName>
</protein>
<reference evidence="2" key="1">
    <citation type="submission" date="2021-12" db="EMBL/GenBank/DDBJ databases">
        <authorList>
            <person name="King R."/>
        </authorList>
    </citation>
    <scope>NUCLEOTIDE SEQUENCE</scope>
</reference>
<feature type="compositionally biased region" description="Low complexity" evidence="1">
    <location>
        <begin position="77"/>
        <end position="89"/>
    </location>
</feature>
<dbReference type="Proteomes" id="UP001154078">
    <property type="component" value="Chromosome 6"/>
</dbReference>
<feature type="region of interest" description="Disordered" evidence="1">
    <location>
        <begin position="60"/>
        <end position="89"/>
    </location>
</feature>
<gene>
    <name evidence="2" type="ORF">MELIAE_LOCUS9157</name>
</gene>
<organism evidence="2 3">
    <name type="scientific">Brassicogethes aeneus</name>
    <name type="common">Rape pollen beetle</name>
    <name type="synonym">Meligethes aeneus</name>
    <dbReference type="NCBI Taxonomy" id="1431903"/>
    <lineage>
        <taxon>Eukaryota</taxon>
        <taxon>Metazoa</taxon>
        <taxon>Ecdysozoa</taxon>
        <taxon>Arthropoda</taxon>
        <taxon>Hexapoda</taxon>
        <taxon>Insecta</taxon>
        <taxon>Pterygota</taxon>
        <taxon>Neoptera</taxon>
        <taxon>Endopterygota</taxon>
        <taxon>Coleoptera</taxon>
        <taxon>Polyphaga</taxon>
        <taxon>Cucujiformia</taxon>
        <taxon>Nitidulidae</taxon>
        <taxon>Meligethinae</taxon>
        <taxon>Brassicogethes</taxon>
    </lineage>
</organism>